<dbReference type="GeneID" id="11594975"/>
<dbReference type="SMART" id="SM00116">
    <property type="entry name" value="CBS"/>
    <property type="match status" value="2"/>
</dbReference>
<evidence type="ECO:0000259" key="3">
    <source>
        <dbReference type="PROSITE" id="PS51371"/>
    </source>
</evidence>
<dbReference type="PANTHER" id="PTHR43080">
    <property type="entry name" value="CBS DOMAIN-CONTAINING PROTEIN CBSX3, MITOCHONDRIAL"/>
    <property type="match status" value="1"/>
</dbReference>
<organism evidence="4 5">
    <name type="scientific">Pyrobaculum ferrireducens</name>
    <dbReference type="NCBI Taxonomy" id="1104324"/>
    <lineage>
        <taxon>Archaea</taxon>
        <taxon>Thermoproteota</taxon>
        <taxon>Thermoprotei</taxon>
        <taxon>Thermoproteales</taxon>
        <taxon>Thermoproteaceae</taxon>
        <taxon>Pyrobaculum</taxon>
    </lineage>
</organism>
<name>G7VI69_9CREN</name>
<evidence type="ECO:0000313" key="5">
    <source>
        <dbReference type="Proteomes" id="UP000005867"/>
    </source>
</evidence>
<feature type="domain" description="CBS" evidence="3">
    <location>
        <begin position="76"/>
        <end position="132"/>
    </location>
</feature>
<dbReference type="PANTHER" id="PTHR43080:SF2">
    <property type="entry name" value="CBS DOMAIN-CONTAINING PROTEIN"/>
    <property type="match status" value="1"/>
</dbReference>
<evidence type="ECO:0000313" key="4">
    <source>
        <dbReference type="EMBL" id="AET32161.1"/>
    </source>
</evidence>
<dbReference type="PROSITE" id="PS51371">
    <property type="entry name" value="CBS"/>
    <property type="match status" value="2"/>
</dbReference>
<dbReference type="BioCyc" id="PSP1104324:GJSN-699-MONOMER"/>
<dbReference type="HOGENOM" id="CLU_040681_12_1_2"/>
<dbReference type="OrthoDB" id="65817at2157"/>
<gene>
    <name evidence="4" type="ORF">P186_0711</name>
</gene>
<dbReference type="RefSeq" id="WP_014287989.1">
    <property type="nucleotide sequence ID" value="NC_016645.1"/>
</dbReference>
<evidence type="ECO:0000256" key="2">
    <source>
        <dbReference type="PROSITE-ProRule" id="PRU00703"/>
    </source>
</evidence>
<dbReference type="eggNOG" id="arCOG00631">
    <property type="taxonomic scope" value="Archaea"/>
</dbReference>
<dbReference type="Proteomes" id="UP000005867">
    <property type="component" value="Chromosome"/>
</dbReference>
<dbReference type="Pfam" id="PF00571">
    <property type="entry name" value="CBS"/>
    <property type="match status" value="2"/>
</dbReference>
<dbReference type="InterPro" id="IPR051257">
    <property type="entry name" value="Diverse_CBS-Domain"/>
</dbReference>
<sequence length="132" mass="14376">MRRRLVGSLVRRRPVTITPKDTLLQAAEKMAAENVGALVVVEADNPNKPVAVISERDIVRAIAMKMPLSTPIEAFMSTGVVSIGEDADVDKAADLMIMHNIRHLVVVNKKGELVGMVSIRDVLRELRSPASP</sequence>
<keyword evidence="5" id="KW-1185">Reference proteome</keyword>
<protein>
    <submittedName>
        <fullName evidence="4">Putative signal-transduction protein with CBS domains</fullName>
    </submittedName>
</protein>
<dbReference type="CDD" id="cd09836">
    <property type="entry name" value="CBS_pair_arch"/>
    <property type="match status" value="1"/>
</dbReference>
<reference evidence="4 5" key="1">
    <citation type="journal article" date="2012" name="J. Bacteriol.">
        <title>Complete genome sequence of strain 1860, a crenarchaeon of the genus pyrobaculum able to grow with various electron acceptors.</title>
        <authorList>
            <person name="Mardanov A.V."/>
            <person name="Gumerov V.M."/>
            <person name="Slobodkina G.B."/>
            <person name="Beletsky A.V."/>
            <person name="Bonch-Osmolovskaya E.A."/>
            <person name="Ravin N.V."/>
            <person name="Skryabin K.G."/>
        </authorList>
    </citation>
    <scope>NUCLEOTIDE SEQUENCE [LARGE SCALE GENOMIC DNA]</scope>
    <source>
        <strain evidence="4 5">1860</strain>
    </source>
</reference>
<keyword evidence="1 2" id="KW-0129">CBS domain</keyword>
<dbReference type="EMBL" id="CP003098">
    <property type="protein sequence ID" value="AET32161.1"/>
    <property type="molecule type" value="Genomic_DNA"/>
</dbReference>
<evidence type="ECO:0000256" key="1">
    <source>
        <dbReference type="ARBA" id="ARBA00023122"/>
    </source>
</evidence>
<dbReference type="InterPro" id="IPR000644">
    <property type="entry name" value="CBS_dom"/>
</dbReference>
<dbReference type="SUPFAM" id="SSF54631">
    <property type="entry name" value="CBS-domain pair"/>
    <property type="match status" value="1"/>
</dbReference>
<dbReference type="InterPro" id="IPR046342">
    <property type="entry name" value="CBS_dom_sf"/>
</dbReference>
<accession>G7VI69</accession>
<dbReference type="AlphaFoldDB" id="G7VI69"/>
<dbReference type="KEGG" id="pyr:P186_0711"/>
<proteinExistence type="predicted"/>
<feature type="domain" description="CBS" evidence="3">
    <location>
        <begin position="10"/>
        <end position="68"/>
    </location>
</feature>
<dbReference type="Gene3D" id="3.10.580.10">
    <property type="entry name" value="CBS-domain"/>
    <property type="match status" value="1"/>
</dbReference>
<dbReference type="STRING" id="1104324.P186_0711"/>